<accession>A0ABM7S9I0</accession>
<gene>
    <name evidence="1" type="ORF">NHP190003_04940</name>
</gene>
<dbReference type="EMBL" id="AP024814">
    <property type="protein sequence ID" value="BCZ17212.1"/>
    <property type="molecule type" value="Genomic_DNA"/>
</dbReference>
<dbReference type="Proteomes" id="UP000826775">
    <property type="component" value="Chromosome"/>
</dbReference>
<dbReference type="RefSeq" id="WP_221280322.1">
    <property type="nucleotide sequence ID" value="NZ_AP024814.1"/>
</dbReference>
<evidence type="ECO:0000313" key="1">
    <source>
        <dbReference type="EMBL" id="BCZ17212.1"/>
    </source>
</evidence>
<evidence type="ECO:0000313" key="2">
    <source>
        <dbReference type="Proteomes" id="UP000826775"/>
    </source>
</evidence>
<keyword evidence="2" id="KW-1185">Reference proteome</keyword>
<sequence length="96" mass="10815">MDLVQTLANAMLYYLGKQWDQMNATIAQNFLEYANGAFLDHLVALLGLKRFKKEMPLSRLEITAKSPFVLPKNTKFASTDGAVAYTLEKCKRSTLP</sequence>
<protein>
    <submittedName>
        <fullName evidence="1">Uncharacterized protein</fullName>
    </submittedName>
</protein>
<proteinExistence type="predicted"/>
<organism evidence="1 2">
    <name type="scientific">Helicobacter gastrocanis</name>
    <dbReference type="NCBI Taxonomy" id="2849641"/>
    <lineage>
        <taxon>Bacteria</taxon>
        <taxon>Pseudomonadati</taxon>
        <taxon>Campylobacterota</taxon>
        <taxon>Epsilonproteobacteria</taxon>
        <taxon>Campylobacterales</taxon>
        <taxon>Helicobacteraceae</taxon>
        <taxon>Helicobacter</taxon>
    </lineage>
</organism>
<name>A0ABM7S9I0_9HELI</name>
<reference evidence="1 2" key="1">
    <citation type="submission" date="2021-07" db="EMBL/GenBank/DDBJ databases">
        <title>Novel Helicobacter sp. Isolated from a dog.</title>
        <authorList>
            <person name="Rimbara E."/>
            <person name="Suzuki M."/>
        </authorList>
    </citation>
    <scope>NUCLEOTIDE SEQUENCE [LARGE SCALE GENOMIC DNA]</scope>
    <source>
        <strain evidence="2">NHP19-003</strain>
    </source>
</reference>